<evidence type="ECO:0000313" key="2">
    <source>
        <dbReference type="EMBL" id="QYM79679.1"/>
    </source>
</evidence>
<evidence type="ECO:0000313" key="3">
    <source>
        <dbReference type="Proteomes" id="UP000825051"/>
    </source>
</evidence>
<evidence type="ECO:0000256" key="1">
    <source>
        <dbReference type="SAM" id="SignalP"/>
    </source>
</evidence>
<protein>
    <submittedName>
        <fullName evidence="2">Uncharacterized protein</fullName>
    </submittedName>
</protein>
<gene>
    <name evidence="2" type="ORF">K0B96_03400</name>
</gene>
<organism evidence="2 3">
    <name type="scientific">Horticoccus luteus</name>
    <dbReference type="NCBI Taxonomy" id="2862869"/>
    <lineage>
        <taxon>Bacteria</taxon>
        <taxon>Pseudomonadati</taxon>
        <taxon>Verrucomicrobiota</taxon>
        <taxon>Opitutia</taxon>
        <taxon>Opitutales</taxon>
        <taxon>Opitutaceae</taxon>
        <taxon>Horticoccus</taxon>
    </lineage>
</organism>
<accession>A0A8F9TUU2</accession>
<keyword evidence="3" id="KW-1185">Reference proteome</keyword>
<dbReference type="Proteomes" id="UP000825051">
    <property type="component" value="Chromosome"/>
</dbReference>
<name>A0A8F9TUU2_9BACT</name>
<dbReference type="KEGG" id="ole:K0B96_03400"/>
<proteinExistence type="predicted"/>
<feature type="signal peptide" evidence="1">
    <location>
        <begin position="1"/>
        <end position="21"/>
    </location>
</feature>
<sequence>MHKILFIGLAVVGLWTSRAGAADEAAEPDPLQGAPAPLAAAIRKYAEDTQRWAFTQHTLVYDKNGKLKEERRSRFDPSVGPEERWTLLERDGKAPDDSAQRKFRRERAKQRLDRSSLGELLEVKRAAVVADEPAAITYEVPLRSEGNWRLPPDKFTVLIRVARQKETLESVDVKLRAPMRVKLVAKIKRGGALLTFTAVDDKHAAPLTEIKADGAGSIFFVPVSASYDLTRSDFKRVKPWDERFGVKIGPLKVLDY</sequence>
<dbReference type="RefSeq" id="WP_220163868.1">
    <property type="nucleotide sequence ID" value="NZ_CP080507.1"/>
</dbReference>
<keyword evidence="1" id="KW-0732">Signal</keyword>
<feature type="chain" id="PRO_5034848168" evidence="1">
    <location>
        <begin position="22"/>
        <end position="256"/>
    </location>
</feature>
<dbReference type="AlphaFoldDB" id="A0A8F9TUU2"/>
<dbReference type="EMBL" id="CP080507">
    <property type="protein sequence ID" value="QYM79679.1"/>
    <property type="molecule type" value="Genomic_DNA"/>
</dbReference>
<reference evidence="2" key="1">
    <citation type="submission" date="2021-08" db="EMBL/GenBank/DDBJ databases">
        <title>Genome of a novel bacterium of the phylum Verrucomicrobia, Oleiharenicola sp. KSB-15.</title>
        <authorList>
            <person name="Chung J.-H."/>
            <person name="Ahn J.-H."/>
            <person name="Yoon Y."/>
            <person name="Kim D.-Y."/>
            <person name="An S.-H."/>
            <person name="Park I."/>
            <person name="Yeon J."/>
        </authorList>
    </citation>
    <scope>NUCLEOTIDE SEQUENCE</scope>
    <source>
        <strain evidence="2">KSB-15</strain>
    </source>
</reference>